<dbReference type="Proteomes" id="UP000317685">
    <property type="component" value="Unassembled WGS sequence"/>
</dbReference>
<proteinExistence type="predicted"/>
<evidence type="ECO:0000313" key="1">
    <source>
        <dbReference type="EMBL" id="TWG17540.1"/>
    </source>
</evidence>
<dbReference type="EMBL" id="VIWZ01000001">
    <property type="protein sequence ID" value="TWG17540.1"/>
    <property type="molecule type" value="Genomic_DNA"/>
</dbReference>
<evidence type="ECO:0000313" key="2">
    <source>
        <dbReference type="Proteomes" id="UP000317685"/>
    </source>
</evidence>
<keyword evidence="2" id="KW-1185">Reference proteome</keyword>
<dbReference type="InterPro" id="IPR046190">
    <property type="entry name" value="DUF6218"/>
</dbReference>
<dbReference type="AlphaFoldDB" id="A0A561W0X9"/>
<dbReference type="OrthoDB" id="3405158at2"/>
<sequence>MAEPEESESELAIPVDYVPGARGHAVLAVGPDADGTEALAVWRLSPTGHAGGAWVVRLDDIAQDDQLVHIMWMVQGRCLVGWARETPVAILDRVAHALPQQLVSTLRGHVLTVPELLTEITEHRAAYAEAVDRQRAVSTSKLAPLAWPAEVPDHEDLAIRLAAQPRAASPVAGSALALTSAVAMTAQLWQDTEQARYRRKYLRPLGEPQPLPPRWLARLRAAADNSAPATI</sequence>
<dbReference type="RefSeq" id="WP_145780606.1">
    <property type="nucleotide sequence ID" value="NZ_VIWZ01000001.1"/>
</dbReference>
<dbReference type="GeneID" id="300128447"/>
<protein>
    <submittedName>
        <fullName evidence="1">Uncharacterized protein</fullName>
    </submittedName>
</protein>
<gene>
    <name evidence="1" type="ORF">FHU34_112882</name>
</gene>
<dbReference type="Pfam" id="PF19726">
    <property type="entry name" value="DUF6218"/>
    <property type="match status" value="1"/>
</dbReference>
<organism evidence="1 2">
    <name type="scientific">Micromonospora taraxaci</name>
    <dbReference type="NCBI Taxonomy" id="1316803"/>
    <lineage>
        <taxon>Bacteria</taxon>
        <taxon>Bacillati</taxon>
        <taxon>Actinomycetota</taxon>
        <taxon>Actinomycetes</taxon>
        <taxon>Micromonosporales</taxon>
        <taxon>Micromonosporaceae</taxon>
        <taxon>Micromonospora</taxon>
    </lineage>
</organism>
<accession>A0A561W0X9</accession>
<name>A0A561W0X9_9ACTN</name>
<reference evidence="1 2" key="1">
    <citation type="submission" date="2019-06" db="EMBL/GenBank/DDBJ databases">
        <title>Sequencing the genomes of 1000 actinobacteria strains.</title>
        <authorList>
            <person name="Klenk H.-P."/>
        </authorList>
    </citation>
    <scope>NUCLEOTIDE SEQUENCE [LARGE SCALE GENOMIC DNA]</scope>
    <source>
        <strain evidence="1 2">DSM 45885</strain>
    </source>
</reference>
<comment type="caution">
    <text evidence="1">The sequence shown here is derived from an EMBL/GenBank/DDBJ whole genome shotgun (WGS) entry which is preliminary data.</text>
</comment>